<keyword evidence="23" id="KW-1185">Reference proteome</keyword>
<keyword evidence="10" id="KW-0547">Nucleotide-binding</keyword>
<dbReference type="Pfam" id="PF17786">
    <property type="entry name" value="Mannosidase_ig"/>
    <property type="match status" value="1"/>
</dbReference>
<dbReference type="InterPro" id="IPR001752">
    <property type="entry name" value="Kinesin_motor_dom"/>
</dbReference>
<dbReference type="SUPFAM" id="SSF54495">
    <property type="entry name" value="UBC-like"/>
    <property type="match status" value="1"/>
</dbReference>
<dbReference type="PROSITE" id="PS50067">
    <property type="entry name" value="KINESIN_MOTOR_2"/>
    <property type="match status" value="2"/>
</dbReference>
<dbReference type="InterPro" id="IPR041447">
    <property type="entry name" value="Mannosidase_ig"/>
</dbReference>
<comment type="function">
    <text evidence="2">Exoglycosidase that cleaves the single beta-linked mannose residue from the non-reducing end of all N-linked glycoprotein oligosaccharides.</text>
</comment>
<accession>A0A444U3U9</accession>
<evidence type="ECO:0000256" key="17">
    <source>
        <dbReference type="ARBA" id="ARBA00032581"/>
    </source>
</evidence>
<evidence type="ECO:0000256" key="15">
    <source>
        <dbReference type="ARBA" id="ARBA00023228"/>
    </source>
</evidence>
<evidence type="ECO:0000256" key="3">
    <source>
        <dbReference type="ARBA" id="ARBA00004371"/>
    </source>
</evidence>
<evidence type="ECO:0000256" key="6">
    <source>
        <dbReference type="ARBA" id="ARBA00011245"/>
    </source>
</evidence>
<evidence type="ECO:0000256" key="9">
    <source>
        <dbReference type="ARBA" id="ARBA00022729"/>
    </source>
</evidence>
<keyword evidence="15" id="KW-0458">Lysosome</keyword>
<dbReference type="Gene3D" id="3.40.850.10">
    <property type="entry name" value="Kinesin motor domain"/>
    <property type="match status" value="2"/>
</dbReference>
<feature type="coiled-coil region" evidence="20">
    <location>
        <begin position="553"/>
        <end position="923"/>
    </location>
</feature>
<feature type="coiled-coil region" evidence="20">
    <location>
        <begin position="161"/>
        <end position="376"/>
    </location>
</feature>
<evidence type="ECO:0000256" key="18">
    <source>
        <dbReference type="ARBA" id="ARBA00033445"/>
    </source>
</evidence>
<dbReference type="GO" id="GO:0005764">
    <property type="term" value="C:lysosome"/>
    <property type="evidence" value="ECO:0007669"/>
    <property type="project" value="UniProtKB-SubCell"/>
</dbReference>
<sequence>MATMSPNREFLLRVSYMEIYNETVTDLLCDSRKKKPLEIREDMNRTVYVADLSEEVVVTAKHVLEWIKKGERLRLKEGCNINRSLFVIGQVIKKLSDGHAGGFINYRDSKLTRILQNSLGGNAKTVIICTITPATIEETLSTLQFASTAKHMKNDPHVNEVLDDEALMKRYRNEIVDLKKRLEEASTFCACDVASPQMDDKEAKIANLERQLQSERNEKVQLTGMRSFLEKRVSELEQQLQSQTGEVKGAEHEEVKRVLDERIADLERQLLEKELEQEYVGKGLEERILELEQQHSTSKEEYTESKAALEKRIMELEHSLHIQENQGKNNLQDQLADLMHEITSLKAGTENAEVCIQGLKAELSRAKELIADLQSSVDKDLVEQIHQLRHSLEDAETVTRDTKKEFAILRSENLEMKEKMDEMTVKYQQMEKDMLTSCSQLEAEKLRYKNMQTDLQKELQQAFNENTKLTALLDGKVPKDLIERIELERRVADLKKELKQTFADKTALKEEVDASSALQHLPEKVAGLMKQVCRVTNELCIVTSEREGLISKIAEKDSRIHELTEAAKQANEKLSETVSKLNDAEMKVVDLTQQLGEVQQLLQSTQNCEIKAESESLIADKEQLLNDLQTLEIQLTTLSDELKQKSVEVSGLQSEKEALTESLDRLNVELELRTNVSQLERMEQGNKLQQLRGEMEALNQEKDCLQQVLETVRSERDALTNVQQDLEKTMTDLCNTREDLNQTQQLVGGLNNQIEEKEAQLASMEERLVERKLSECVKESFEIQEQLRVSQQELEQHQRLVNDLMSQIAEKELQLSNIEVKEAANLEDKLLSFTEELKQSATNQSHIMTQNLSLVQSQERLNKELEELRTNVSRLERIELEALEHEKKLCQLQADMAALAQERDELQKTLDHLQVTMNVEKSNIELDCMQSFHKLKDQFESWFSNMDTILLNDFGSQKELVSQLVSPLSSAQTKPVEILNSDIQRMNLQFKFILKKLKFLYTALAQNQMEHHQLTAQCEMDCYEENKKQELLVKKIQFLTDNGSTKYNDQCENERFNGLLEKRDLQLQSLALKFTDFDKKRKSFRFQSNKQLEEEKKKSETLIQQLDSLTNVVPNSGAALLLQEENQRLLDKLGANEMEIKAKVKKGEAPYTEELERLKTKVVKMEFERTVLSRTCQQEIDSLKATLDLKEDNLRSLREKLRRMQQDHDETIHEDHRNQHPTNAGPLTCVSGFGIVQSTAVLVMKAEKAKLEAEVHQLKKKNDHLDSTVLNLQDEVSKWKVRARKLKDSSKAMHSLTDIERHSGCLPLSPVKQQVSVPQTPSPRRKLASFETLVLNSPKSKFFDSQTDSMSVSRPTPFFDNSSLGMVPVPFMLLLQKVGYRVEQGIPTLLMAAGSFDILAITSFNIFLGMAFSTGKELNDLARDPPAQCSAGPVGDDMFHWQATIMGPSFDVTRLVKDSNVIQVDFTSAITYAAEQRAAHVSYMVPPECPPPVQKGECHVNFIRKEQCSFSWDWGPSFPTQGIWRGIRIEAYDVFQLVYLTATPSYDHNTKQWNLQVEAFFDTVSLKPLAGHVTIHIPKLQTQQIYEVTLQPGQSNSKLILPVNKIVPLEYWWPSGQGNQTGYNMTVAVSVAEEYSIEKNIMVYFRTVELVQEPIPGSPGLSFYFKINGLPIFLKGSNWIPADSFQDRVTPEILRNLLQSAVDANMNTLRVWGGGVYEMDEFYDICDELGIMIWQDFMFACALYPTEKSFIDSVREEVTHQVRRLKSHPSVIIWSGNNENEAAIASNWFKIPSSEWPIYIKDYVTLYVNNIRDIIQNEDKSRPYLSSSPTNGEESIKEGWVAKNPYDTNYGDTHFYSYLDDCWDWKSFPKTRFASEYGFQSWPSFSTLQKVSILEDWNYSSNFTAHRQHHSKGNKEMMEQAALHYTLPQSTDPLQKFKDTLFLTQVMQAQCIKTETEFYRRSRSEILDGKGHTMGALYWQLNDIWQGPSWSSIEYGGKWKMLHYFAQNFFAPVLPVGFEDIETLIIYGVSDLKNDLALSLLVKAYLWSSMEPVCVGVTDAVIKAGSASPIYKEPVNDLLKRCGNCTRLSCVVSFSLKANGQQYGPDNYLFLSSLKDAEGLKKPQLSATVKQEGEAYIINLQTTNITPYVWLDVGDISGRFETNGFLMLQKTKAVKFFPWKPTSTSELTKSLQVRSLMNIY</sequence>
<comment type="caution">
    <text evidence="22">The sequence shown here is derived from an EMBL/GenBank/DDBJ whole genome shotgun (WGS) entry which is preliminary data.</text>
</comment>
<dbReference type="EC" id="3.2.1.25" evidence="7"/>
<comment type="subcellular location">
    <subcellularLocation>
        <location evidence="3">Lysosome</location>
    </subcellularLocation>
</comment>
<evidence type="ECO:0000256" key="7">
    <source>
        <dbReference type="ARBA" id="ARBA00012754"/>
    </source>
</evidence>
<dbReference type="Pfam" id="PF17753">
    <property type="entry name" value="Ig_mannosidase"/>
    <property type="match status" value="1"/>
</dbReference>
<evidence type="ECO:0000256" key="1">
    <source>
        <dbReference type="ARBA" id="ARBA00000829"/>
    </source>
</evidence>
<keyword evidence="13" id="KW-1015">Disulfide bond</keyword>
<dbReference type="InterPro" id="IPR013783">
    <property type="entry name" value="Ig-like_fold"/>
</dbReference>
<dbReference type="GO" id="GO:0005975">
    <property type="term" value="P:carbohydrate metabolic process"/>
    <property type="evidence" value="ECO:0007669"/>
    <property type="project" value="InterPro"/>
</dbReference>
<comment type="pathway">
    <text evidence="4">Glycan metabolism; N-glycan degradation.</text>
</comment>
<dbReference type="Gene3D" id="2.60.120.260">
    <property type="entry name" value="Galactose-binding domain-like"/>
    <property type="match status" value="1"/>
</dbReference>
<dbReference type="InterPro" id="IPR017853">
    <property type="entry name" value="GH"/>
</dbReference>
<dbReference type="GO" id="GO:0007018">
    <property type="term" value="P:microtubule-based movement"/>
    <property type="evidence" value="ECO:0007669"/>
    <property type="project" value="InterPro"/>
</dbReference>
<proteinExistence type="inferred from homology"/>
<dbReference type="Pfam" id="PF00225">
    <property type="entry name" value="Kinesin"/>
    <property type="match status" value="1"/>
</dbReference>
<feature type="coiled-coil region" evidence="20">
    <location>
        <begin position="413"/>
        <end position="511"/>
    </location>
</feature>
<dbReference type="SUPFAM" id="SSF51445">
    <property type="entry name" value="(Trans)glycosidases"/>
    <property type="match status" value="1"/>
</dbReference>
<evidence type="ECO:0000256" key="2">
    <source>
        <dbReference type="ARBA" id="ARBA00003150"/>
    </source>
</evidence>
<comment type="caution">
    <text evidence="19">Lacks conserved residue(s) required for the propagation of feature annotation.</text>
</comment>
<organism evidence="22 23">
    <name type="scientific">Acipenser ruthenus</name>
    <name type="common">Sterlet sturgeon</name>
    <dbReference type="NCBI Taxonomy" id="7906"/>
    <lineage>
        <taxon>Eukaryota</taxon>
        <taxon>Metazoa</taxon>
        <taxon>Chordata</taxon>
        <taxon>Craniata</taxon>
        <taxon>Vertebrata</taxon>
        <taxon>Euteleostomi</taxon>
        <taxon>Actinopterygii</taxon>
        <taxon>Chondrostei</taxon>
        <taxon>Acipenseriformes</taxon>
        <taxon>Acipenseridae</taxon>
        <taxon>Acipenser</taxon>
    </lineage>
</organism>
<dbReference type="InterPro" id="IPR027417">
    <property type="entry name" value="P-loop_NTPase"/>
</dbReference>
<dbReference type="SMART" id="SM00129">
    <property type="entry name" value="KISc"/>
    <property type="match status" value="1"/>
</dbReference>
<keyword evidence="20" id="KW-0175">Coiled coil</keyword>
<comment type="similarity">
    <text evidence="5">Belongs to the glycosyl hydrolase 2 family.</text>
</comment>
<gene>
    <name evidence="22" type="ORF">EOD39_8369</name>
</gene>
<evidence type="ECO:0000256" key="4">
    <source>
        <dbReference type="ARBA" id="ARBA00004740"/>
    </source>
</evidence>
<dbReference type="Gene3D" id="2.60.40.10">
    <property type="entry name" value="Immunoglobulins"/>
    <property type="match status" value="2"/>
</dbReference>
<dbReference type="InterPro" id="IPR016135">
    <property type="entry name" value="UBQ-conjugating_enzyme/RWD"/>
</dbReference>
<dbReference type="InterPro" id="IPR008979">
    <property type="entry name" value="Galactose-bd-like_sf"/>
</dbReference>
<dbReference type="Pfam" id="PF22666">
    <property type="entry name" value="Glyco_hydro_2_N2"/>
    <property type="match status" value="1"/>
</dbReference>
<protein>
    <recommendedName>
        <fullName evidence="8">Beta-mannosidase</fullName>
        <ecNumber evidence="7">3.2.1.25</ecNumber>
    </recommendedName>
    <alternativeName>
        <fullName evidence="17">Lysosomal beta A mannosidase</fullName>
    </alternativeName>
    <alternativeName>
        <fullName evidence="18">Mannanase</fullName>
    </alternativeName>
</protein>
<dbReference type="GO" id="GO:0004567">
    <property type="term" value="F:beta-mannosidase activity"/>
    <property type="evidence" value="ECO:0007669"/>
    <property type="project" value="UniProtKB-EC"/>
</dbReference>
<dbReference type="InterPro" id="IPR050887">
    <property type="entry name" value="Beta-mannosidase_GH2"/>
</dbReference>
<dbReference type="SUPFAM" id="SSF49303">
    <property type="entry name" value="beta-Galactosidase/glucuronidase domain"/>
    <property type="match status" value="1"/>
</dbReference>
<evidence type="ECO:0000256" key="11">
    <source>
        <dbReference type="ARBA" id="ARBA00022801"/>
    </source>
</evidence>
<dbReference type="FunFam" id="2.60.40.10:FF:000650">
    <property type="entry name" value="Mannosidase beta"/>
    <property type="match status" value="1"/>
</dbReference>
<keyword evidence="14" id="KW-0325">Glycoprotein</keyword>
<evidence type="ECO:0000256" key="16">
    <source>
        <dbReference type="ARBA" id="ARBA00023295"/>
    </source>
</evidence>
<evidence type="ECO:0000256" key="14">
    <source>
        <dbReference type="ARBA" id="ARBA00023180"/>
    </source>
</evidence>
<feature type="domain" description="Kinesin motor" evidence="21">
    <location>
        <begin position="1"/>
        <end position="69"/>
    </location>
</feature>
<keyword evidence="9" id="KW-0732">Signal</keyword>
<evidence type="ECO:0000256" key="8">
    <source>
        <dbReference type="ARBA" id="ARBA00015707"/>
    </source>
</evidence>
<evidence type="ECO:0000256" key="19">
    <source>
        <dbReference type="PROSITE-ProRule" id="PRU00283"/>
    </source>
</evidence>
<comment type="subunit">
    <text evidence="6">Monomer.</text>
</comment>
<dbReference type="InterPro" id="IPR036156">
    <property type="entry name" value="Beta-gal/glucu_dom_sf"/>
</dbReference>
<keyword evidence="12" id="KW-0067">ATP-binding</keyword>
<dbReference type="PANTHER" id="PTHR43730:SF1">
    <property type="entry name" value="BETA-MANNOSIDASE"/>
    <property type="match status" value="1"/>
</dbReference>
<dbReference type="SUPFAM" id="SSF52540">
    <property type="entry name" value="P-loop containing nucleoside triphosphate hydrolases"/>
    <property type="match status" value="1"/>
</dbReference>
<feature type="domain" description="Kinesin motor" evidence="21">
    <location>
        <begin position="70"/>
        <end position="152"/>
    </location>
</feature>
<evidence type="ECO:0000256" key="12">
    <source>
        <dbReference type="ARBA" id="ARBA00022840"/>
    </source>
</evidence>
<comment type="catalytic activity">
    <reaction evidence="1">
        <text>Hydrolysis of terminal, non-reducing beta-D-mannose residues in beta-D-mannosides.</text>
        <dbReference type="EC" id="3.2.1.25"/>
    </reaction>
</comment>
<dbReference type="FunFam" id="3.20.20.80:FF:000035">
    <property type="entry name" value="Mannosidase beta"/>
    <property type="match status" value="1"/>
</dbReference>
<dbReference type="GO" id="GO:0008017">
    <property type="term" value="F:microtubule binding"/>
    <property type="evidence" value="ECO:0007669"/>
    <property type="project" value="InterPro"/>
</dbReference>
<dbReference type="InterPro" id="IPR036961">
    <property type="entry name" value="Kinesin_motor_dom_sf"/>
</dbReference>
<dbReference type="Pfam" id="PF02836">
    <property type="entry name" value="Glyco_hydro_2_C"/>
    <property type="match status" value="1"/>
</dbReference>
<dbReference type="GO" id="GO:0003777">
    <property type="term" value="F:microtubule motor activity"/>
    <property type="evidence" value="ECO:0007669"/>
    <property type="project" value="InterPro"/>
</dbReference>
<evidence type="ECO:0000256" key="10">
    <source>
        <dbReference type="ARBA" id="ARBA00022741"/>
    </source>
</evidence>
<dbReference type="InterPro" id="IPR041625">
    <property type="entry name" value="Beta-mannosidase_Ig"/>
</dbReference>
<feature type="coiled-coil region" evidence="20">
    <location>
        <begin position="1241"/>
        <end position="1275"/>
    </location>
</feature>
<evidence type="ECO:0000256" key="5">
    <source>
        <dbReference type="ARBA" id="ARBA00007401"/>
    </source>
</evidence>
<dbReference type="Gene3D" id="3.20.20.80">
    <property type="entry name" value="Glycosidases"/>
    <property type="match status" value="1"/>
</dbReference>
<evidence type="ECO:0000313" key="22">
    <source>
        <dbReference type="EMBL" id="RXM29903.1"/>
    </source>
</evidence>
<dbReference type="InterPro" id="IPR054593">
    <property type="entry name" value="Beta-mannosidase-like_N2"/>
</dbReference>
<dbReference type="GO" id="GO:0006516">
    <property type="term" value="P:glycoprotein catabolic process"/>
    <property type="evidence" value="ECO:0007669"/>
    <property type="project" value="TreeGrafter"/>
</dbReference>
<evidence type="ECO:0000313" key="23">
    <source>
        <dbReference type="Proteomes" id="UP000289886"/>
    </source>
</evidence>
<dbReference type="EMBL" id="SCEB01215378">
    <property type="protein sequence ID" value="RXM29903.1"/>
    <property type="molecule type" value="Genomic_DNA"/>
</dbReference>
<dbReference type="PANTHER" id="PTHR43730">
    <property type="entry name" value="BETA-MANNOSIDASE"/>
    <property type="match status" value="1"/>
</dbReference>
<name>A0A444U3U9_ACIRT</name>
<keyword evidence="16" id="KW-0326">Glycosidase</keyword>
<evidence type="ECO:0000259" key="21">
    <source>
        <dbReference type="PROSITE" id="PS50067"/>
    </source>
</evidence>
<comment type="similarity">
    <text evidence="19">Belongs to the TRAFAC class myosin-kinesin ATPase superfamily. Kinesin family.</text>
</comment>
<evidence type="ECO:0000256" key="13">
    <source>
        <dbReference type="ARBA" id="ARBA00023157"/>
    </source>
</evidence>
<evidence type="ECO:0000256" key="20">
    <source>
        <dbReference type="SAM" id="Coils"/>
    </source>
</evidence>
<reference evidence="22 23" key="1">
    <citation type="submission" date="2019-01" db="EMBL/GenBank/DDBJ databases">
        <title>Draft Genome and Complete Hox-Cluster Characterization of the Sterlet Sturgeon (Acipenser ruthenus).</title>
        <authorList>
            <person name="Wei Q."/>
        </authorList>
    </citation>
    <scope>NUCLEOTIDE SEQUENCE [LARGE SCALE GENOMIC DNA]</scope>
    <source>
        <strain evidence="22">WHYD16114868_AA</strain>
        <tissue evidence="22">Blood</tissue>
    </source>
</reference>
<dbReference type="SUPFAM" id="SSF49785">
    <property type="entry name" value="Galactose-binding domain-like"/>
    <property type="match status" value="1"/>
</dbReference>
<feature type="coiled-coil region" evidence="20">
    <location>
        <begin position="1180"/>
        <end position="1214"/>
    </location>
</feature>
<keyword evidence="11" id="KW-0378">Hydrolase</keyword>
<dbReference type="InterPro" id="IPR006103">
    <property type="entry name" value="Glyco_hydro_2_cat"/>
</dbReference>
<dbReference type="Proteomes" id="UP000289886">
    <property type="component" value="Unassembled WGS sequence"/>
</dbReference>
<dbReference type="GO" id="GO:0005524">
    <property type="term" value="F:ATP binding"/>
    <property type="evidence" value="ECO:0007669"/>
    <property type="project" value="UniProtKB-KW"/>
</dbReference>